<accession>A0A6G1ITI1</accession>
<evidence type="ECO:0000313" key="3">
    <source>
        <dbReference type="Proteomes" id="UP000799291"/>
    </source>
</evidence>
<dbReference type="OrthoDB" id="4738875at2759"/>
<keyword evidence="3" id="KW-1185">Reference proteome</keyword>
<proteinExistence type="predicted"/>
<name>A0A6G1ITI1_9PLEO</name>
<organism evidence="2 3">
    <name type="scientific">Lentithecium fluviatile CBS 122367</name>
    <dbReference type="NCBI Taxonomy" id="1168545"/>
    <lineage>
        <taxon>Eukaryota</taxon>
        <taxon>Fungi</taxon>
        <taxon>Dikarya</taxon>
        <taxon>Ascomycota</taxon>
        <taxon>Pezizomycotina</taxon>
        <taxon>Dothideomycetes</taxon>
        <taxon>Pleosporomycetidae</taxon>
        <taxon>Pleosporales</taxon>
        <taxon>Massarineae</taxon>
        <taxon>Lentitheciaceae</taxon>
        <taxon>Lentithecium</taxon>
    </lineage>
</organism>
<sequence>MTYTIERIQDEDFAYIVPRMFSTFGNSYEFVNSLYPNYSTPAGHKKIAGKFQSTKNAAANATWTKAIDAVSTKAVDLAVWTLIEETKPPETELDGPPGTWPSKADKEYFSGVASGSCVRS</sequence>
<evidence type="ECO:0000313" key="2">
    <source>
        <dbReference type="EMBL" id="KAF2681408.1"/>
    </source>
</evidence>
<protein>
    <submittedName>
        <fullName evidence="2">Uncharacterized protein</fullName>
    </submittedName>
</protein>
<dbReference type="EMBL" id="MU005591">
    <property type="protein sequence ID" value="KAF2681408.1"/>
    <property type="molecule type" value="Genomic_DNA"/>
</dbReference>
<reference evidence="2" key="1">
    <citation type="journal article" date="2020" name="Stud. Mycol.">
        <title>101 Dothideomycetes genomes: a test case for predicting lifestyles and emergence of pathogens.</title>
        <authorList>
            <person name="Haridas S."/>
            <person name="Albert R."/>
            <person name="Binder M."/>
            <person name="Bloem J."/>
            <person name="Labutti K."/>
            <person name="Salamov A."/>
            <person name="Andreopoulos B."/>
            <person name="Baker S."/>
            <person name="Barry K."/>
            <person name="Bills G."/>
            <person name="Bluhm B."/>
            <person name="Cannon C."/>
            <person name="Castanera R."/>
            <person name="Culley D."/>
            <person name="Daum C."/>
            <person name="Ezra D."/>
            <person name="Gonzalez J."/>
            <person name="Henrissat B."/>
            <person name="Kuo A."/>
            <person name="Liang C."/>
            <person name="Lipzen A."/>
            <person name="Lutzoni F."/>
            <person name="Magnuson J."/>
            <person name="Mondo S."/>
            <person name="Nolan M."/>
            <person name="Ohm R."/>
            <person name="Pangilinan J."/>
            <person name="Park H.-J."/>
            <person name="Ramirez L."/>
            <person name="Alfaro M."/>
            <person name="Sun H."/>
            <person name="Tritt A."/>
            <person name="Yoshinaga Y."/>
            <person name="Zwiers L.-H."/>
            <person name="Turgeon B."/>
            <person name="Goodwin S."/>
            <person name="Spatafora J."/>
            <person name="Crous P."/>
            <person name="Grigoriev I."/>
        </authorList>
    </citation>
    <scope>NUCLEOTIDE SEQUENCE</scope>
    <source>
        <strain evidence="2">CBS 122367</strain>
    </source>
</reference>
<feature type="region of interest" description="Disordered" evidence="1">
    <location>
        <begin position="86"/>
        <end position="105"/>
    </location>
</feature>
<dbReference type="AlphaFoldDB" id="A0A6G1ITI1"/>
<evidence type="ECO:0000256" key="1">
    <source>
        <dbReference type="SAM" id="MobiDB-lite"/>
    </source>
</evidence>
<dbReference type="Proteomes" id="UP000799291">
    <property type="component" value="Unassembled WGS sequence"/>
</dbReference>
<gene>
    <name evidence="2" type="ORF">K458DRAFT_391797</name>
</gene>